<keyword evidence="2" id="KW-0479">Metal-binding</keyword>
<dbReference type="GeneID" id="8684039"/>
<dbReference type="EMBL" id="GQ357915">
    <property type="protein sequence ID" value="ACV50113.1"/>
    <property type="molecule type" value="Genomic_DNA"/>
</dbReference>
<dbReference type="SUPFAM" id="SSF56059">
    <property type="entry name" value="Glutathione synthetase ATP-binding domain-like"/>
    <property type="match status" value="1"/>
</dbReference>
<dbReference type="Gene3D" id="3.30.1490.330">
    <property type="match status" value="1"/>
</dbReference>
<keyword evidence="4" id="KW-0067">ATP-binding</keyword>
<gene>
    <name evidence="7" type="primary">91</name>
</gene>
<dbReference type="GO" id="GO:0046872">
    <property type="term" value="F:metal ion binding"/>
    <property type="evidence" value="ECO:0007669"/>
    <property type="project" value="UniProtKB-KW"/>
</dbReference>
<dbReference type="InterPro" id="IPR016185">
    <property type="entry name" value="PreATP-grasp_dom_sf"/>
</dbReference>
<name>C9DG62_BPW14</name>
<dbReference type="RefSeq" id="YP_003358945.1">
    <property type="nucleotide sequence ID" value="NC_013697.1"/>
</dbReference>
<keyword evidence="3" id="KW-0547">Nucleotide-binding</keyword>
<keyword evidence="5" id="KW-0460">Magnesium</keyword>
<keyword evidence="8" id="KW-1185">Reference proteome</keyword>
<evidence type="ECO:0000256" key="5">
    <source>
        <dbReference type="ARBA" id="ARBA00022842"/>
    </source>
</evidence>
<proteinExistence type="predicted"/>
<evidence type="ECO:0000313" key="8">
    <source>
        <dbReference type="Proteomes" id="UP000008986"/>
    </source>
</evidence>
<evidence type="ECO:0000256" key="3">
    <source>
        <dbReference type="ARBA" id="ARBA00022741"/>
    </source>
</evidence>
<dbReference type="InterPro" id="IPR005494">
    <property type="entry name" value="GSPS_pre-ATP-grasp-like_dom"/>
</dbReference>
<dbReference type="OrthoDB" id="14641at10239"/>
<sequence length="434" mass="49404">MKIKSTIANVSLNMGEIVDQELPNVSLFYSNGQGDLKQDAKELFEYMIKNNGRLPIYSIDQASVDSIMGTAGAAYAAMGHALDIMFSMNDDDIKQWYPCEASRHPAFDGFLLMAKHTWTERHPTVYGRFDLAINPNLGTVKGIYEFNGDTPVMLFESVNLQNMISEKMDRPDDQANRWWLDTAGRRQEFTGKKVAIVCDPGFIEDTVSCDTLAQALTEAGAVTYFTDIQSFNHDVLSLRKPFFVEGVDAPVDMAFMLLPWEEMIIGEKSQEILVHWEQWVDQVKFLEPAWRWFMSHKGFMAWMTWLIQNDEEFRDKWGDLPFLETYLVDDQNSYEQVARLEQSGNYVLKPVTGRLSNNIQVFEQGQQQTDTGGHYSDEPMVIQALCRPGRIDGANFIAGVWLADTEPASLCFREFDSPVLSIANERFKAHVIDG</sequence>
<accession>C9DG62</accession>
<dbReference type="GO" id="GO:0016874">
    <property type="term" value="F:ligase activity"/>
    <property type="evidence" value="ECO:0007669"/>
    <property type="project" value="UniProtKB-KW"/>
</dbReference>
<evidence type="ECO:0000256" key="4">
    <source>
        <dbReference type="ARBA" id="ARBA00022840"/>
    </source>
</evidence>
<keyword evidence="1" id="KW-0436">Ligase</keyword>
<organism evidence="7 8">
    <name type="scientific">Delftia phage PhiW-14</name>
    <name type="common">Deftia acidovorans bacteriophage phiW-14</name>
    <dbReference type="NCBI Taxonomy" id="665032"/>
    <lineage>
        <taxon>Viruses</taxon>
        <taxon>Duplodnaviria</taxon>
        <taxon>Heunggongvirae</taxon>
        <taxon>Uroviricota</taxon>
        <taxon>Caudoviricetes</taxon>
        <taxon>Ionavirus</taxon>
        <taxon>Ionavirus W14</taxon>
    </lineage>
</organism>
<evidence type="ECO:0000256" key="2">
    <source>
        <dbReference type="ARBA" id="ARBA00022723"/>
    </source>
</evidence>
<dbReference type="Pfam" id="PF03738">
    <property type="entry name" value="GSP_synth"/>
    <property type="match status" value="1"/>
</dbReference>
<dbReference type="GO" id="GO:0005524">
    <property type="term" value="F:ATP binding"/>
    <property type="evidence" value="ECO:0007669"/>
    <property type="project" value="UniProtKB-KW"/>
</dbReference>
<dbReference type="SUPFAM" id="SSF52440">
    <property type="entry name" value="PreATP-grasp domain"/>
    <property type="match status" value="1"/>
</dbReference>
<evidence type="ECO:0000259" key="6">
    <source>
        <dbReference type="Pfam" id="PF03738"/>
    </source>
</evidence>
<protein>
    <submittedName>
        <fullName evidence="7">Putative glutathionylspermidine synthase</fullName>
    </submittedName>
</protein>
<evidence type="ECO:0000313" key="7">
    <source>
        <dbReference type="EMBL" id="ACV50113.1"/>
    </source>
</evidence>
<reference evidence="8" key="1">
    <citation type="submission" date="2009-07" db="EMBL/GenBank/DDBJ databases">
        <authorList>
            <person name="Kropinski A.M."/>
            <person name="Villegas A."/>
            <person name="Lingohr E.J."/>
        </authorList>
    </citation>
    <scope>NUCLEOTIDE SEQUENCE [LARGE SCALE GENOMIC DNA]</scope>
</reference>
<feature type="domain" description="Glutathionylspermidine synthase pre-ATP-grasp-like" evidence="6">
    <location>
        <begin position="113"/>
        <end position="432"/>
    </location>
</feature>
<evidence type="ECO:0000256" key="1">
    <source>
        <dbReference type="ARBA" id="ARBA00022598"/>
    </source>
</evidence>
<dbReference type="KEGG" id="vg:8684039"/>
<organismHost>
    <name type="scientific">Delftia acidovorans</name>
    <name type="common">Pseudomonas acidovorans</name>
    <name type="synonym">Comamonas acidovorans</name>
    <dbReference type="NCBI Taxonomy" id="80866"/>
</organismHost>
<dbReference type="Proteomes" id="UP000008986">
    <property type="component" value="Segment"/>
</dbReference>